<dbReference type="Proteomes" id="UP000289996">
    <property type="component" value="Unassembled WGS sequence"/>
</dbReference>
<reference evidence="1 2" key="1">
    <citation type="submission" date="2018-11" db="EMBL/GenBank/DDBJ databases">
        <authorList>
            <person name="Wuyts S."/>
        </authorList>
    </citation>
    <scope>NUCLEOTIDE SEQUENCE [LARGE SCALE GENOMIC DNA]</scope>
    <source>
        <strain evidence="1">Lactobacillus mudanjiangensis AMBF249</strain>
    </source>
</reference>
<sequence length="161" mass="18274">MIDTLIIYGSAENTGFEQSILTYFTRGLSLKGHRFQIVRLDDQTSYQAACIANYQEIVFICALEHGLPAKTLQVGLMRLVTLIQNESVADIANPAEALVITYSPESTWAIKRHYGNLMRQPQLTQLFTALKIKKQRWLNLGKIEAKSQRQKSLFLEGFLLP</sequence>
<gene>
    <name evidence="1" type="ORF">MUDAN_MDHGFNIF_03083</name>
</gene>
<dbReference type="AlphaFoldDB" id="A0A660E6J8"/>
<protein>
    <recommendedName>
        <fullName evidence="3">Flavodoxin domain-containing protein</fullName>
    </recommendedName>
</protein>
<evidence type="ECO:0000313" key="2">
    <source>
        <dbReference type="Proteomes" id="UP000289996"/>
    </source>
</evidence>
<proteinExistence type="predicted"/>
<dbReference type="RefSeq" id="WP_130846082.1">
    <property type="nucleotide sequence ID" value="NZ_BJDY01000001.1"/>
</dbReference>
<dbReference type="EMBL" id="UYIG01000122">
    <property type="protein sequence ID" value="VDG28669.1"/>
    <property type="molecule type" value="Genomic_DNA"/>
</dbReference>
<keyword evidence="2" id="KW-1185">Reference proteome</keyword>
<accession>A0A660E6J8</accession>
<organism evidence="1 2">
    <name type="scientific">Lactiplantibacillus mudanjiangensis</name>
    <dbReference type="NCBI Taxonomy" id="1296538"/>
    <lineage>
        <taxon>Bacteria</taxon>
        <taxon>Bacillati</taxon>
        <taxon>Bacillota</taxon>
        <taxon>Bacilli</taxon>
        <taxon>Lactobacillales</taxon>
        <taxon>Lactobacillaceae</taxon>
        <taxon>Lactiplantibacillus</taxon>
    </lineage>
</organism>
<evidence type="ECO:0008006" key="3">
    <source>
        <dbReference type="Google" id="ProtNLM"/>
    </source>
</evidence>
<evidence type="ECO:0000313" key="1">
    <source>
        <dbReference type="EMBL" id="VDG28669.1"/>
    </source>
</evidence>
<name>A0A660E6J8_9LACO</name>